<keyword evidence="10" id="KW-1185">Reference proteome</keyword>
<dbReference type="PANTHER" id="PTHR32295:SF232">
    <property type="entry name" value="PROTEIN IQ-DOMAIN 13"/>
    <property type="match status" value="1"/>
</dbReference>
<comment type="similarity">
    <text evidence="3">Belongs to the IQD family.</text>
</comment>
<keyword evidence="1" id="KW-0430">Lectin</keyword>
<feature type="region of interest" description="Disordered" evidence="5">
    <location>
        <begin position="319"/>
        <end position="402"/>
    </location>
</feature>
<dbReference type="AlphaFoldDB" id="A0A8S2AKF4"/>
<dbReference type="InterPro" id="IPR025064">
    <property type="entry name" value="DUF4005"/>
</dbReference>
<evidence type="ECO:0000256" key="3">
    <source>
        <dbReference type="ARBA" id="ARBA00024341"/>
    </source>
</evidence>
<organism evidence="9 10">
    <name type="scientific">Arabidopsis arenosa</name>
    <name type="common">Sand rock-cress</name>
    <name type="synonym">Cardaminopsis arenosa</name>
    <dbReference type="NCBI Taxonomy" id="38785"/>
    <lineage>
        <taxon>Eukaryota</taxon>
        <taxon>Viridiplantae</taxon>
        <taxon>Streptophyta</taxon>
        <taxon>Embryophyta</taxon>
        <taxon>Tracheophyta</taxon>
        <taxon>Spermatophyta</taxon>
        <taxon>Magnoliopsida</taxon>
        <taxon>eudicotyledons</taxon>
        <taxon>Gunneridae</taxon>
        <taxon>Pentapetalae</taxon>
        <taxon>rosids</taxon>
        <taxon>malvids</taxon>
        <taxon>Brassicales</taxon>
        <taxon>Brassicaceae</taxon>
        <taxon>Camelineae</taxon>
        <taxon>Arabidopsis</taxon>
    </lineage>
</organism>
<dbReference type="Pfam" id="PF13178">
    <property type="entry name" value="DUF4005"/>
    <property type="match status" value="1"/>
</dbReference>
<dbReference type="CDD" id="cd23767">
    <property type="entry name" value="IQCD"/>
    <property type="match status" value="1"/>
</dbReference>
<dbReference type="Gene3D" id="1.20.5.190">
    <property type="match status" value="1"/>
</dbReference>
<dbReference type="Proteomes" id="UP000682877">
    <property type="component" value="Chromosome 5"/>
</dbReference>
<evidence type="ECO:0000259" key="8">
    <source>
        <dbReference type="Pfam" id="PF13178"/>
    </source>
</evidence>
<keyword evidence="2" id="KW-0112">Calmodulin-binding</keyword>
<keyword evidence="6" id="KW-0472">Membrane</keyword>
<evidence type="ECO:0000313" key="10">
    <source>
        <dbReference type="Proteomes" id="UP000682877"/>
    </source>
</evidence>
<feature type="domain" description="DUF4005" evidence="8">
    <location>
        <begin position="377"/>
        <end position="487"/>
    </location>
</feature>
<dbReference type="Gene3D" id="2.60.120.200">
    <property type="match status" value="2"/>
</dbReference>
<evidence type="ECO:0000256" key="5">
    <source>
        <dbReference type="SAM" id="MobiDB-lite"/>
    </source>
</evidence>
<dbReference type="SUPFAM" id="SSF49899">
    <property type="entry name" value="Concanavalin A-like lectins/glucanases"/>
    <property type="match status" value="1"/>
</dbReference>
<dbReference type="SMART" id="SM00015">
    <property type="entry name" value="IQ"/>
    <property type="match status" value="1"/>
</dbReference>
<feature type="transmembrane region" description="Helical" evidence="6">
    <location>
        <begin position="547"/>
        <end position="566"/>
    </location>
</feature>
<evidence type="ECO:0000256" key="1">
    <source>
        <dbReference type="ARBA" id="ARBA00022734"/>
    </source>
</evidence>
<dbReference type="InterPro" id="IPR000048">
    <property type="entry name" value="IQ_motif_EF-hand-BS"/>
</dbReference>
<feature type="transmembrane region" description="Helical" evidence="6">
    <location>
        <begin position="725"/>
        <end position="747"/>
    </location>
</feature>
<accession>A0A8S2AKF4</accession>
<sequence>MGKKGNWFSAIKRVFTPHSKEKQLSNNNQEPERKSENKEKKKKGFGKKLRNGETNSFLPIFRQPSSIEKILCEAEREHNLVFRPPSPTDRTKASSTSVPSPSVRPASPKVPSQRYVSSPKPISPRVASPRVPSPKPPSPRAVSPRIVLRREFVHRPEPSLLVKNAYATKIQAAFRGYMARRSFRALKGLVRLQGVVRGHSVKRQTMNAMKYMQLLVRVQTQVQSRRIQMLENRAKNDKDDTKFASSLASEDWDDSVLTKEEKDARLHRKIDAMIKRERSMAYAYSHQLWKNSPKSAQDIRTSGFPLWWNWVDRQKNQNQPFRLTPTRPSPSPQPQSSSQNHFRLNNIFDTSTPNSSKSTFVTPSRPIHTPQPYSSSVSRYSRGGGRATQDSPFKDDDSLTSCPPFSAPSYMAPTVSAKAKLRANSNPKERMDRTPVSTNEKRRSSFPLGSFKWNKGSLFMSSNSNNKGPGSSSSGAVVLEKHKTLKSVGNLSIDSTVSMPATIGRRAFNRFAFDAFTLLIQKELVINKLILVMIKIFHTNQKRKAPMSRELILCQIILVLFLTLFYNSHGYFVSQGSVGIGFNGYFTLTNTTKHTFGQAFDSEHVEIKNSSTGLIPSFSVNFFFAIVPEHNQQGSHGMAFVISPTRGLPGASSDQYLGIFNETNNDGSFKNLSLISGKLMRLSIIYSHSDKQLNVTLLPAEIPVPPQKPLLSLNRDLSPYLLEKMYLGFTASTGSVGAIHYLMGWFVNGVIEYPRLDLGTIPVLPPYPKKSSNRTKTVLAVCLTVSVIAAFVASWIGFVFYLRHKKVKEVLEEWEIQYGPHRLIERRAQENEEYLVDWILELWENGKIFDAAEESIRQEQNRGQLELVLKLGVLCSHQAASIRPAMSAVMRILNGVSQLPDNLLDIVRAEKIREWPETSMEILLDVNSSNTLELTDSFVSNGR</sequence>
<evidence type="ECO:0000256" key="4">
    <source>
        <dbReference type="ARBA" id="ARBA00024378"/>
    </source>
</evidence>
<name>A0A8S2AKF4_ARAAE</name>
<feature type="domain" description="Legume lectin" evidence="7">
    <location>
        <begin position="580"/>
        <end position="668"/>
    </location>
</feature>
<feature type="compositionally biased region" description="Basic and acidic residues" evidence="5">
    <location>
        <begin position="427"/>
        <end position="443"/>
    </location>
</feature>
<dbReference type="InterPro" id="IPR001220">
    <property type="entry name" value="Legume_lectin_dom"/>
</dbReference>
<feature type="region of interest" description="Disordered" evidence="5">
    <location>
        <begin position="1"/>
        <end position="60"/>
    </location>
</feature>
<comment type="subunit">
    <text evidence="4">Binds to multiple calmodulin (CaM) in the presence of Ca(2+) and CaM-like proteins.</text>
</comment>
<evidence type="ECO:0000313" key="9">
    <source>
        <dbReference type="EMBL" id="CAE6076807.1"/>
    </source>
</evidence>
<gene>
    <name evidence="9" type="ORF">AARE701A_LOCUS13807</name>
</gene>
<dbReference type="GO" id="GO:0030246">
    <property type="term" value="F:carbohydrate binding"/>
    <property type="evidence" value="ECO:0007669"/>
    <property type="project" value="UniProtKB-KW"/>
</dbReference>
<proteinExistence type="inferred from homology"/>
<feature type="compositionally biased region" description="Basic residues" evidence="5">
    <location>
        <begin position="40"/>
        <end position="49"/>
    </location>
</feature>
<feature type="transmembrane region" description="Helical" evidence="6">
    <location>
        <begin position="778"/>
        <end position="802"/>
    </location>
</feature>
<evidence type="ECO:0000256" key="6">
    <source>
        <dbReference type="SAM" id="Phobius"/>
    </source>
</evidence>
<dbReference type="Pfam" id="PF00139">
    <property type="entry name" value="Lectin_legB"/>
    <property type="match status" value="1"/>
</dbReference>
<keyword evidence="6" id="KW-1133">Transmembrane helix</keyword>
<feature type="compositionally biased region" description="Low complexity" evidence="5">
    <location>
        <begin position="93"/>
        <end position="112"/>
    </location>
</feature>
<dbReference type="CDD" id="cd06899">
    <property type="entry name" value="lectin_legume_LecRK_Arcelin_ConA"/>
    <property type="match status" value="1"/>
</dbReference>
<dbReference type="Pfam" id="PF00612">
    <property type="entry name" value="IQ"/>
    <property type="match status" value="1"/>
</dbReference>
<dbReference type="InterPro" id="IPR013320">
    <property type="entry name" value="ConA-like_dom_sf"/>
</dbReference>
<feature type="compositionally biased region" description="Basic and acidic residues" evidence="5">
    <location>
        <begin position="30"/>
        <end position="39"/>
    </location>
</feature>
<keyword evidence="6" id="KW-0812">Transmembrane</keyword>
<evidence type="ECO:0000259" key="7">
    <source>
        <dbReference type="Pfam" id="PF00139"/>
    </source>
</evidence>
<dbReference type="EMBL" id="LR999455">
    <property type="protein sequence ID" value="CAE6076807.1"/>
    <property type="molecule type" value="Genomic_DNA"/>
</dbReference>
<dbReference type="Gene3D" id="1.10.510.10">
    <property type="entry name" value="Transferase(Phosphotransferase) domain 1"/>
    <property type="match status" value="1"/>
</dbReference>
<dbReference type="PANTHER" id="PTHR32295">
    <property type="entry name" value="IQ-DOMAIN 5-RELATED"/>
    <property type="match status" value="1"/>
</dbReference>
<dbReference type="GO" id="GO:0005516">
    <property type="term" value="F:calmodulin binding"/>
    <property type="evidence" value="ECO:0007669"/>
    <property type="project" value="UniProtKB-KW"/>
</dbReference>
<feature type="compositionally biased region" description="Polar residues" evidence="5">
    <location>
        <begin position="340"/>
        <end position="362"/>
    </location>
</feature>
<dbReference type="PROSITE" id="PS50096">
    <property type="entry name" value="IQ"/>
    <property type="match status" value="2"/>
</dbReference>
<protein>
    <submittedName>
        <fullName evidence="9">Uncharacterized protein</fullName>
    </submittedName>
</protein>
<evidence type="ECO:0000256" key="2">
    <source>
        <dbReference type="ARBA" id="ARBA00022860"/>
    </source>
</evidence>
<feature type="region of interest" description="Disordered" evidence="5">
    <location>
        <begin position="420"/>
        <end position="447"/>
    </location>
</feature>
<reference evidence="9" key="1">
    <citation type="submission" date="2021-01" db="EMBL/GenBank/DDBJ databases">
        <authorList>
            <person name="Bezrukov I."/>
        </authorList>
    </citation>
    <scope>NUCLEOTIDE SEQUENCE</scope>
</reference>
<feature type="region of interest" description="Disordered" evidence="5">
    <location>
        <begin position="81"/>
        <end position="142"/>
    </location>
</feature>